<keyword evidence="6" id="KW-0378">Hydrolase</keyword>
<evidence type="ECO:0000256" key="2">
    <source>
        <dbReference type="ARBA" id="ARBA00004954"/>
    </source>
</evidence>
<dbReference type="Pfam" id="PF01808">
    <property type="entry name" value="AICARFT_IMPCHas"/>
    <property type="match status" value="1"/>
</dbReference>
<accession>A0A2M7VJ79</accession>
<comment type="similarity">
    <text evidence="3">Belongs to the PurH family.</text>
</comment>
<dbReference type="SUPFAM" id="SSF53927">
    <property type="entry name" value="Cytidine deaminase-like"/>
    <property type="match status" value="1"/>
</dbReference>
<evidence type="ECO:0000256" key="5">
    <source>
        <dbReference type="ARBA" id="ARBA00022755"/>
    </source>
</evidence>
<dbReference type="PANTHER" id="PTHR11692">
    <property type="entry name" value="BIFUNCTIONAL PURINE BIOSYNTHESIS PROTEIN PURH"/>
    <property type="match status" value="1"/>
</dbReference>
<organism evidence="9 10">
    <name type="scientific">bacterium (Candidatus Gribaldobacteria) CG_4_10_14_0_2_um_filter_41_16</name>
    <dbReference type="NCBI Taxonomy" id="2014265"/>
    <lineage>
        <taxon>Bacteria</taxon>
        <taxon>Candidatus Gribaldobacteria</taxon>
    </lineage>
</organism>
<dbReference type="InterPro" id="IPR016193">
    <property type="entry name" value="Cytidine_deaminase-like"/>
</dbReference>
<feature type="domain" description="MGS-like" evidence="8">
    <location>
        <begin position="1"/>
        <end position="145"/>
    </location>
</feature>
<dbReference type="PIRSF" id="PIRSF000414">
    <property type="entry name" value="AICARFT_IMPCHas"/>
    <property type="match status" value="1"/>
</dbReference>
<keyword evidence="7" id="KW-0511">Multifunctional enzyme</keyword>
<evidence type="ECO:0000256" key="6">
    <source>
        <dbReference type="ARBA" id="ARBA00022801"/>
    </source>
</evidence>
<keyword evidence="4" id="KW-0808">Transferase</keyword>
<protein>
    <recommendedName>
        <fullName evidence="8">MGS-like domain-containing protein</fullName>
    </recommendedName>
</protein>
<comment type="pathway">
    <text evidence="1">Purine metabolism; IMP biosynthesis via de novo pathway; IMP from 5-formamido-1-(5-phospho-D-ribosyl)imidazole-4-carboxamide: step 1/1.</text>
</comment>
<reference evidence="10" key="1">
    <citation type="submission" date="2017-09" db="EMBL/GenBank/DDBJ databases">
        <title>Depth-based differentiation of microbial function through sediment-hosted aquifers and enrichment of novel symbionts in the deep terrestrial subsurface.</title>
        <authorList>
            <person name="Probst A.J."/>
            <person name="Ladd B."/>
            <person name="Jarett J.K."/>
            <person name="Geller-Mcgrath D.E."/>
            <person name="Sieber C.M.K."/>
            <person name="Emerson J.B."/>
            <person name="Anantharaman K."/>
            <person name="Thomas B.C."/>
            <person name="Malmstrom R."/>
            <person name="Stieglmeier M."/>
            <person name="Klingl A."/>
            <person name="Woyke T."/>
            <person name="Ryan C.M."/>
            <person name="Banfield J.F."/>
        </authorList>
    </citation>
    <scope>NUCLEOTIDE SEQUENCE [LARGE SCALE GENOMIC DNA]</scope>
</reference>
<evidence type="ECO:0000313" key="10">
    <source>
        <dbReference type="Proteomes" id="UP000229364"/>
    </source>
</evidence>
<evidence type="ECO:0000256" key="1">
    <source>
        <dbReference type="ARBA" id="ARBA00004844"/>
    </source>
</evidence>
<dbReference type="InterPro" id="IPR024051">
    <property type="entry name" value="AICAR_Tfase_dup_dom_sf"/>
</dbReference>
<dbReference type="PANTHER" id="PTHR11692:SF0">
    <property type="entry name" value="BIFUNCTIONAL PURINE BIOSYNTHESIS PROTEIN ATIC"/>
    <property type="match status" value="1"/>
</dbReference>
<evidence type="ECO:0000259" key="8">
    <source>
        <dbReference type="PROSITE" id="PS51855"/>
    </source>
</evidence>
<evidence type="ECO:0000256" key="3">
    <source>
        <dbReference type="ARBA" id="ARBA00007667"/>
    </source>
</evidence>
<comment type="caution">
    <text evidence="9">The sequence shown here is derived from an EMBL/GenBank/DDBJ whole genome shotgun (WGS) entry which is preliminary data.</text>
</comment>
<dbReference type="GO" id="GO:0003937">
    <property type="term" value="F:IMP cyclohydrolase activity"/>
    <property type="evidence" value="ECO:0007669"/>
    <property type="project" value="InterPro"/>
</dbReference>
<keyword evidence="5" id="KW-0658">Purine biosynthesis</keyword>
<proteinExistence type="inferred from homology"/>
<name>A0A2M7VJ79_9BACT</name>
<dbReference type="Proteomes" id="UP000229364">
    <property type="component" value="Unassembled WGS sequence"/>
</dbReference>
<dbReference type="UniPathway" id="UPA00074">
    <property type="reaction ID" value="UER00133"/>
</dbReference>
<dbReference type="SUPFAM" id="SSF52335">
    <property type="entry name" value="Methylglyoxal synthase-like"/>
    <property type="match status" value="1"/>
</dbReference>
<comment type="pathway">
    <text evidence="2">Purine metabolism; IMP biosynthesis via de novo pathway; 5-formamido-1-(5-phospho-D-ribosyl)imidazole-4-carboxamide from 5-amino-1-(5-phospho-D-ribosyl)imidazole-4-carboxamide (10-formyl THF route): step 1/1.</text>
</comment>
<dbReference type="GO" id="GO:0005829">
    <property type="term" value="C:cytosol"/>
    <property type="evidence" value="ECO:0007669"/>
    <property type="project" value="TreeGrafter"/>
</dbReference>
<dbReference type="Pfam" id="PF02142">
    <property type="entry name" value="MGS"/>
    <property type="match status" value="1"/>
</dbReference>
<dbReference type="InterPro" id="IPR002695">
    <property type="entry name" value="PurH-like"/>
</dbReference>
<dbReference type="Gene3D" id="3.40.50.1380">
    <property type="entry name" value="Methylglyoxal synthase-like domain"/>
    <property type="match status" value="1"/>
</dbReference>
<dbReference type="SMART" id="SM00798">
    <property type="entry name" value="AICARFT_IMPCHas"/>
    <property type="match status" value="1"/>
</dbReference>
<dbReference type="PROSITE" id="PS51855">
    <property type="entry name" value="MGS"/>
    <property type="match status" value="1"/>
</dbReference>
<dbReference type="Gene3D" id="3.40.140.20">
    <property type="match status" value="2"/>
</dbReference>
<dbReference type="SMART" id="SM00851">
    <property type="entry name" value="MGS"/>
    <property type="match status" value="1"/>
</dbReference>
<evidence type="ECO:0000256" key="7">
    <source>
        <dbReference type="ARBA" id="ARBA00023268"/>
    </source>
</evidence>
<dbReference type="InterPro" id="IPR036914">
    <property type="entry name" value="MGS-like_dom_sf"/>
</dbReference>
<dbReference type="GO" id="GO:0006189">
    <property type="term" value="P:'de novo' IMP biosynthetic process"/>
    <property type="evidence" value="ECO:0007669"/>
    <property type="project" value="UniProtKB-UniPathway"/>
</dbReference>
<sequence>MKTRWALLSVYEKEGIVEFAKQLIALGFSILASGGTAKTLIAADVLVKDVSELVGGKAILGHRVVTLSREVHAGLLARYIDVDLKEMEALGLPYTDLVCVDLYPLQAEIDKPDSTPASVIEMTDIGGPTMIRSAAKGRRIVICDPADRTPVIDWLKNGEPDKETYLNNLAAKGEFVIAKYCLVSAMYHGQGEYDGAIGRSVGTGKAENGQQGKFNHYSTDSGDPLALENFKLIAGMEPSYNNMCDLDRLLQTATHVAATFALSVGQVPKFAIGVKHGNACGAAWGQYRQDVIQKMVTGDSLALFGGLVMVNFTIDAKIAELLLTYGSEQRRLLDGIIAPEFSEDAIEMLRRKGDKCRFIVNPSLEHLKESSLDRSLRRRTVRGGYLRQTNYTFALDINHPGLVKYGLASIDQECDMLFAKAVGDTTNSNTITLVKNHQVIGNAVGQQARVRGCNLAVNLAGYSDHETEGAVAASDSFFPFYDGIEVLHHAGVKAILTTSGSVNDKLSIEYCQKNGIFLYMIPDSIGRGFFGH</sequence>
<dbReference type="InterPro" id="IPR011607">
    <property type="entry name" value="MGS-like_dom"/>
</dbReference>
<gene>
    <name evidence="9" type="ORF">COX74_00570</name>
</gene>
<dbReference type="GO" id="GO:0004643">
    <property type="term" value="F:phosphoribosylaminoimidazolecarboxamide formyltransferase activity"/>
    <property type="evidence" value="ECO:0007669"/>
    <property type="project" value="InterPro"/>
</dbReference>
<dbReference type="CDD" id="cd01421">
    <property type="entry name" value="IMPCH"/>
    <property type="match status" value="1"/>
</dbReference>
<dbReference type="EMBL" id="PFPR01000012">
    <property type="protein sequence ID" value="PJA01853.1"/>
    <property type="molecule type" value="Genomic_DNA"/>
</dbReference>
<dbReference type="AlphaFoldDB" id="A0A2M7VJ79"/>
<evidence type="ECO:0000256" key="4">
    <source>
        <dbReference type="ARBA" id="ARBA00022679"/>
    </source>
</evidence>
<evidence type="ECO:0000313" key="9">
    <source>
        <dbReference type="EMBL" id="PJA01853.1"/>
    </source>
</evidence>